<protein>
    <submittedName>
        <fullName evidence="2">Putative transmembrane protein</fullName>
    </submittedName>
</protein>
<feature type="transmembrane region" description="Helical" evidence="1">
    <location>
        <begin position="65"/>
        <end position="96"/>
    </location>
</feature>
<dbReference type="AlphaFoldDB" id="A0A086JRR6"/>
<dbReference type="EMBL" id="AHZU02001215">
    <property type="protein sequence ID" value="KFG34834.1"/>
    <property type="molecule type" value="Genomic_DNA"/>
</dbReference>
<dbReference type="VEuPathDB" id="ToxoDB:TGDOM2_209583"/>
<feature type="transmembrane region" description="Helical" evidence="1">
    <location>
        <begin position="21"/>
        <end position="45"/>
    </location>
</feature>
<keyword evidence="1" id="KW-0472">Membrane</keyword>
<accession>A0A086JRR6</accession>
<gene>
    <name evidence="2" type="ORF">TGDOM2_209583</name>
</gene>
<keyword evidence="1 2" id="KW-0812">Transmembrane</keyword>
<dbReference type="OrthoDB" id="10295451at2759"/>
<sequence>MAEVIVDDHRLMKKYALQEMITPIFSIVALSSLLFLLVSISWAVILQLPLFSHQGLKGLDNVLHVVVAIFIICMSTILIMFEALDAICVTVVMSWIRGATDIRWTSRINSDSIVNYESSTLVDYLHLLRRAPQNIEMHT</sequence>
<evidence type="ECO:0000256" key="1">
    <source>
        <dbReference type="SAM" id="Phobius"/>
    </source>
</evidence>
<comment type="caution">
    <text evidence="2">The sequence shown here is derived from an EMBL/GenBank/DDBJ whole genome shotgun (WGS) entry which is preliminary data.</text>
</comment>
<proteinExistence type="predicted"/>
<reference evidence="2 3" key="1">
    <citation type="submission" date="2014-02" db="EMBL/GenBank/DDBJ databases">
        <authorList>
            <person name="Sibley D."/>
            <person name="Venepally P."/>
            <person name="Karamycheva S."/>
            <person name="Hadjithomas M."/>
            <person name="Khan A."/>
            <person name="Brunk B."/>
            <person name="Roos D."/>
            <person name="Caler E."/>
            <person name="Lorenzi H."/>
        </authorList>
    </citation>
    <scope>NUCLEOTIDE SEQUENCE [LARGE SCALE GENOMIC DNA]</scope>
    <source>
        <strain evidence="2 3">GAB2-2007-GAL-DOM2</strain>
    </source>
</reference>
<evidence type="ECO:0000313" key="3">
    <source>
        <dbReference type="Proteomes" id="UP000028837"/>
    </source>
</evidence>
<keyword evidence="1" id="KW-1133">Transmembrane helix</keyword>
<name>A0A086JRR6_TOXGO</name>
<dbReference type="Proteomes" id="UP000028837">
    <property type="component" value="Unassembled WGS sequence"/>
</dbReference>
<evidence type="ECO:0000313" key="2">
    <source>
        <dbReference type="EMBL" id="KFG34834.1"/>
    </source>
</evidence>
<organism evidence="2 3">
    <name type="scientific">Toxoplasma gondii GAB2-2007-GAL-DOM2</name>
    <dbReference type="NCBI Taxonomy" id="1130820"/>
    <lineage>
        <taxon>Eukaryota</taxon>
        <taxon>Sar</taxon>
        <taxon>Alveolata</taxon>
        <taxon>Apicomplexa</taxon>
        <taxon>Conoidasida</taxon>
        <taxon>Coccidia</taxon>
        <taxon>Eucoccidiorida</taxon>
        <taxon>Eimeriorina</taxon>
        <taxon>Sarcocystidae</taxon>
        <taxon>Toxoplasma</taxon>
    </lineage>
</organism>